<organism evidence="2 3">
    <name type="scientific">Streptomyces fuscichromogenes</name>
    <dbReference type="NCBI Taxonomy" id="1324013"/>
    <lineage>
        <taxon>Bacteria</taxon>
        <taxon>Bacillati</taxon>
        <taxon>Actinomycetota</taxon>
        <taxon>Actinomycetes</taxon>
        <taxon>Kitasatosporales</taxon>
        <taxon>Streptomycetaceae</taxon>
        <taxon>Streptomyces</taxon>
    </lineage>
</organism>
<protein>
    <submittedName>
        <fullName evidence="2">Uncharacterized protein</fullName>
    </submittedName>
</protein>
<reference evidence="2" key="2">
    <citation type="submission" date="2020-09" db="EMBL/GenBank/DDBJ databases">
        <authorList>
            <person name="Sun Q."/>
            <person name="Zhou Y."/>
        </authorList>
    </citation>
    <scope>NUCLEOTIDE SEQUENCE</scope>
    <source>
        <strain evidence="2">CGMCC 4.7110</strain>
    </source>
</reference>
<gene>
    <name evidence="2" type="ORF">GCM10011578_042330</name>
</gene>
<dbReference type="EMBL" id="BMML01000009">
    <property type="protein sequence ID" value="GGN14576.1"/>
    <property type="molecule type" value="Genomic_DNA"/>
</dbReference>
<evidence type="ECO:0000313" key="3">
    <source>
        <dbReference type="Proteomes" id="UP000653411"/>
    </source>
</evidence>
<comment type="caution">
    <text evidence="2">The sequence shown here is derived from an EMBL/GenBank/DDBJ whole genome shotgun (WGS) entry which is preliminary data.</text>
</comment>
<dbReference type="AlphaFoldDB" id="A0A917XDX6"/>
<keyword evidence="3" id="KW-1185">Reference proteome</keyword>
<evidence type="ECO:0000256" key="1">
    <source>
        <dbReference type="SAM" id="MobiDB-lite"/>
    </source>
</evidence>
<feature type="region of interest" description="Disordered" evidence="1">
    <location>
        <begin position="31"/>
        <end position="65"/>
    </location>
</feature>
<reference evidence="2" key="1">
    <citation type="journal article" date="2014" name="Int. J. Syst. Evol. Microbiol.">
        <title>Complete genome sequence of Corynebacterium casei LMG S-19264T (=DSM 44701T), isolated from a smear-ripened cheese.</title>
        <authorList>
            <consortium name="US DOE Joint Genome Institute (JGI-PGF)"/>
            <person name="Walter F."/>
            <person name="Albersmeier A."/>
            <person name="Kalinowski J."/>
            <person name="Ruckert C."/>
        </authorList>
    </citation>
    <scope>NUCLEOTIDE SEQUENCE</scope>
    <source>
        <strain evidence="2">CGMCC 4.7110</strain>
    </source>
</reference>
<accession>A0A917XDX6</accession>
<feature type="compositionally biased region" description="Basic and acidic residues" evidence="1">
    <location>
        <begin position="31"/>
        <end position="61"/>
    </location>
</feature>
<name>A0A917XDX6_9ACTN</name>
<evidence type="ECO:0000313" key="2">
    <source>
        <dbReference type="EMBL" id="GGN14576.1"/>
    </source>
</evidence>
<sequence>MRTHRETGHNSQNRTRVLTPRERVLTLEVCDSPRGDGEGLDDGRPRRVWVEPDGGVRDRARGGPVRAAVRARGEMGEGRCHAVSA</sequence>
<dbReference type="Proteomes" id="UP000653411">
    <property type="component" value="Unassembled WGS sequence"/>
</dbReference>
<proteinExistence type="predicted"/>